<dbReference type="PANTHER" id="PTHR19305">
    <property type="entry name" value="SYNAPTOSOMAL ASSOCIATED PROTEIN"/>
    <property type="match status" value="1"/>
</dbReference>
<sequence length="402" mass="45938">MIATDSTNSYTIKEWKASYYVTTGKKRWVYGTLFVASNFILFQDEDKKEPINDVTVYFANFTGVKRENSSYMFRCVTVATNSDKHWFGSLPNREEAFHFIEHFWKERLVGKPALIMRSNGEDREQTELGKKLLDVAYDSQRTLQEAGESLAYQGEKLDYASRVVDDINNDLTVAEHLLDGLDSWLGKWSAITRVPDSPQDVDDTVAYNILYARKPNDALNTGTLQINNDNLELKDAKGKKLHVYEMNDVSSVVVDTPWDIKVTQRMIGKPDINFYLTSAKMVQILKAMEPMYASKFDFEEANLPENTVNMETHTATYKDVISSAEHESSPRARLHIHKSNKPIVSDMEADELNQVVGNLKSMALDIQKEQDLQMENIDRLSDKVEGTTARVKSDTKQMKRLL</sequence>
<reference evidence="7" key="1">
    <citation type="submission" date="2025-08" db="UniProtKB">
        <authorList>
            <consortium name="RefSeq"/>
        </authorList>
    </citation>
    <scope>IDENTIFICATION</scope>
    <source>
        <tissue evidence="7">Testes</tissue>
    </source>
</reference>
<dbReference type="Pfam" id="PF02893">
    <property type="entry name" value="GRAM"/>
    <property type="match status" value="1"/>
</dbReference>
<evidence type="ECO:0000256" key="1">
    <source>
        <dbReference type="ARBA" id="ARBA00022737"/>
    </source>
</evidence>
<dbReference type="SUPFAM" id="SSF58038">
    <property type="entry name" value="SNARE fusion complex"/>
    <property type="match status" value="2"/>
</dbReference>
<name>A0ABM0GVU0_SACKO</name>
<gene>
    <name evidence="7" type="primary">LOC100370974</name>
</gene>
<dbReference type="Proteomes" id="UP000694865">
    <property type="component" value="Unplaced"/>
</dbReference>
<feature type="domain" description="T-SNARE coiled-coil homology" evidence="5">
    <location>
        <begin position="345"/>
        <end position="401"/>
    </location>
</feature>
<dbReference type="PANTHER" id="PTHR19305:SF1">
    <property type="entry name" value="SYNAPTOSOMAL-ASSOCIATED PROTEIN 47"/>
    <property type="match status" value="1"/>
</dbReference>
<proteinExistence type="inferred from homology"/>
<evidence type="ECO:0000313" key="7">
    <source>
        <dbReference type="RefSeq" id="XP_002738444.1"/>
    </source>
</evidence>
<comment type="similarity">
    <text evidence="2">Belongs to the SVAP1 family.</text>
</comment>
<evidence type="ECO:0000259" key="5">
    <source>
        <dbReference type="PROSITE" id="PS50192"/>
    </source>
</evidence>
<dbReference type="Gene3D" id="2.30.29.30">
    <property type="entry name" value="Pleckstrin-homology domain (PH domain)/Phosphotyrosine-binding domain (PTB)"/>
    <property type="match status" value="1"/>
</dbReference>
<dbReference type="RefSeq" id="XP_002738444.1">
    <property type="nucleotide sequence ID" value="XM_002738398.2"/>
</dbReference>
<dbReference type="GeneID" id="100370974"/>
<organism evidence="6 7">
    <name type="scientific">Saccoglossus kowalevskii</name>
    <name type="common">Acorn worm</name>
    <dbReference type="NCBI Taxonomy" id="10224"/>
    <lineage>
        <taxon>Eukaryota</taxon>
        <taxon>Metazoa</taxon>
        <taxon>Hemichordata</taxon>
        <taxon>Enteropneusta</taxon>
        <taxon>Harrimaniidae</taxon>
        <taxon>Saccoglossus</taxon>
    </lineage>
</organism>
<dbReference type="SMART" id="SM00397">
    <property type="entry name" value="t_SNARE"/>
    <property type="match status" value="1"/>
</dbReference>
<keyword evidence="6" id="KW-1185">Reference proteome</keyword>
<evidence type="ECO:0000313" key="6">
    <source>
        <dbReference type="Proteomes" id="UP000694865"/>
    </source>
</evidence>
<dbReference type="InterPro" id="IPR004182">
    <property type="entry name" value="GRAM"/>
</dbReference>
<evidence type="ECO:0000256" key="3">
    <source>
        <dbReference type="ARBA" id="ARBA00024443"/>
    </source>
</evidence>
<evidence type="ECO:0000256" key="4">
    <source>
        <dbReference type="ARBA" id="ARBA00032027"/>
    </source>
</evidence>
<dbReference type="InterPro" id="IPR011993">
    <property type="entry name" value="PH-like_dom_sf"/>
</dbReference>
<dbReference type="CDD" id="cd15888">
    <property type="entry name" value="SNARE_SNAP47N"/>
    <property type="match status" value="1"/>
</dbReference>
<dbReference type="InterPro" id="IPR000727">
    <property type="entry name" value="T_SNARE_dom"/>
</dbReference>
<dbReference type="PROSITE" id="PS50192">
    <property type="entry name" value="T_SNARE"/>
    <property type="match status" value="1"/>
</dbReference>
<dbReference type="CDD" id="cd15854">
    <property type="entry name" value="SNARE_SNAP47C"/>
    <property type="match status" value="1"/>
</dbReference>
<dbReference type="Gene3D" id="1.20.5.110">
    <property type="match status" value="2"/>
</dbReference>
<keyword evidence="1" id="KW-0677">Repeat</keyword>
<accession>A0ABM0GVU0</accession>
<protein>
    <recommendedName>
        <fullName evidence="3">Synaptosomal-associated protein 47</fullName>
    </recommendedName>
    <alternativeName>
        <fullName evidence="4">Synaptosomal-associated 47 kDa protein</fullName>
    </alternativeName>
</protein>
<evidence type="ECO:0000256" key="2">
    <source>
        <dbReference type="ARBA" id="ARBA00024354"/>
    </source>
</evidence>